<evidence type="ECO:0000313" key="3">
    <source>
        <dbReference type="Proteomes" id="UP000246964"/>
    </source>
</evidence>
<dbReference type="InterPro" id="IPR052184">
    <property type="entry name" value="SDR_enzymes"/>
</dbReference>
<comment type="caution">
    <text evidence="2">The sequence shown here is derived from an EMBL/GenBank/DDBJ whole genome shotgun (WGS) entry which is preliminary data.</text>
</comment>
<organism evidence="2 3">
    <name type="scientific">Pseudidiomarina maritima</name>
    <dbReference type="NCBI Taxonomy" id="519453"/>
    <lineage>
        <taxon>Bacteria</taxon>
        <taxon>Pseudomonadati</taxon>
        <taxon>Pseudomonadota</taxon>
        <taxon>Gammaproteobacteria</taxon>
        <taxon>Alteromonadales</taxon>
        <taxon>Idiomarinaceae</taxon>
        <taxon>Pseudidiomarina</taxon>
    </lineage>
</organism>
<dbReference type="RefSeq" id="WP_110074761.1">
    <property type="nucleotide sequence ID" value="NZ_QGTT01000001.1"/>
</dbReference>
<accession>A0A317QAM8</accession>
<dbReference type="EMBL" id="QGTT01000001">
    <property type="protein sequence ID" value="PWW16016.1"/>
    <property type="molecule type" value="Genomic_DNA"/>
</dbReference>
<reference evidence="2 3" key="1">
    <citation type="submission" date="2018-05" db="EMBL/GenBank/DDBJ databases">
        <title>Freshwater and sediment microbial communities from various areas in North America, analyzing microbe dynamics in response to fracking.</title>
        <authorList>
            <person name="Lamendella R."/>
        </authorList>
    </citation>
    <scope>NUCLEOTIDE SEQUENCE [LARGE SCALE GENOMIC DNA]</scope>
    <source>
        <strain evidence="2 3">125B1</strain>
    </source>
</reference>
<comment type="similarity">
    <text evidence="1">Belongs to the short-chain dehydrogenases/reductases (SDR) family.</text>
</comment>
<dbReference type="GO" id="GO:0016616">
    <property type="term" value="F:oxidoreductase activity, acting on the CH-OH group of donors, NAD or NADP as acceptor"/>
    <property type="evidence" value="ECO:0007669"/>
    <property type="project" value="TreeGrafter"/>
</dbReference>
<proteinExistence type="inferred from homology"/>
<dbReference type="InterPro" id="IPR002347">
    <property type="entry name" value="SDR_fam"/>
</dbReference>
<dbReference type="PRINTS" id="PR00081">
    <property type="entry name" value="GDHRDH"/>
</dbReference>
<keyword evidence="3" id="KW-1185">Reference proteome</keyword>
<dbReference type="PRINTS" id="PR00080">
    <property type="entry name" value="SDRFAMILY"/>
</dbReference>
<gene>
    <name evidence="2" type="ORF">DET45_101108</name>
</gene>
<name>A0A317QAM8_9GAMM</name>
<dbReference type="Pfam" id="PF00106">
    <property type="entry name" value="adh_short"/>
    <property type="match status" value="1"/>
</dbReference>
<sequence length="222" mass="23486">MSKHVVITGANRGIGLALTAQYLAQGDTVTAVCRSSSEALEQLQPSRIITDIDVTDTNAVRELAQQLADQTIDILINNAGLLERDSLGAIHADSLLRQFQVNAMGPLLLTDALRSRLHNGSKVVLITSRMGSMTDNGSGGYYGYRMSKAALNAAGVSLARDLEAAGVAVALLHPGFVQTEMVNNAGDISADQAATRLIARINELTLSSSGQFIHSNGESLPW</sequence>
<dbReference type="Gene3D" id="3.40.50.720">
    <property type="entry name" value="NAD(P)-binding Rossmann-like Domain"/>
    <property type="match status" value="1"/>
</dbReference>
<dbReference type="CDD" id="cd05325">
    <property type="entry name" value="carb_red_sniffer_like_SDR_c"/>
    <property type="match status" value="1"/>
</dbReference>
<dbReference type="PANTHER" id="PTHR45458:SF1">
    <property type="entry name" value="SHORT CHAIN DEHYDROGENASE"/>
    <property type="match status" value="1"/>
</dbReference>
<dbReference type="InterPro" id="IPR036291">
    <property type="entry name" value="NAD(P)-bd_dom_sf"/>
</dbReference>
<dbReference type="AlphaFoldDB" id="A0A317QAM8"/>
<evidence type="ECO:0000313" key="2">
    <source>
        <dbReference type="EMBL" id="PWW16016.1"/>
    </source>
</evidence>
<dbReference type="PANTHER" id="PTHR45458">
    <property type="entry name" value="SHORT-CHAIN DEHYDROGENASE/REDUCTASE SDR"/>
    <property type="match status" value="1"/>
</dbReference>
<dbReference type="OrthoDB" id="5786478at2"/>
<dbReference type="Proteomes" id="UP000246964">
    <property type="component" value="Unassembled WGS sequence"/>
</dbReference>
<dbReference type="SUPFAM" id="SSF51735">
    <property type="entry name" value="NAD(P)-binding Rossmann-fold domains"/>
    <property type="match status" value="1"/>
</dbReference>
<evidence type="ECO:0000256" key="1">
    <source>
        <dbReference type="RuleBase" id="RU000363"/>
    </source>
</evidence>
<protein>
    <submittedName>
        <fullName evidence="2">Short-subunit dehydrogenase</fullName>
    </submittedName>
</protein>